<evidence type="ECO:0000313" key="2">
    <source>
        <dbReference type="EMBL" id="SVA25916.1"/>
    </source>
</evidence>
<feature type="non-terminal residue" evidence="2">
    <location>
        <position position="1"/>
    </location>
</feature>
<name>A0A381UCI3_9ZZZZ</name>
<accession>A0A381UCI3</accession>
<organism evidence="2">
    <name type="scientific">marine metagenome</name>
    <dbReference type="NCBI Taxonomy" id="408172"/>
    <lineage>
        <taxon>unclassified sequences</taxon>
        <taxon>metagenomes</taxon>
        <taxon>ecological metagenomes</taxon>
    </lineage>
</organism>
<dbReference type="EMBL" id="UINC01006170">
    <property type="protein sequence ID" value="SVA25916.1"/>
    <property type="molecule type" value="Genomic_DNA"/>
</dbReference>
<evidence type="ECO:0000256" key="1">
    <source>
        <dbReference type="SAM" id="MobiDB-lite"/>
    </source>
</evidence>
<dbReference type="AlphaFoldDB" id="A0A381UCI3"/>
<protein>
    <submittedName>
        <fullName evidence="2">Uncharacterized protein</fullName>
    </submittedName>
</protein>
<feature type="region of interest" description="Disordered" evidence="1">
    <location>
        <begin position="144"/>
        <end position="172"/>
    </location>
</feature>
<sequence length="221" mass="23148">GRQFTRSRPGRGAAGNHPGSVRPRRDRRREGQRGAGRDVGGCEELTRVQVREGVGVGPAASPGLPDGADALLRAPHVACSGQDERRQVRRCRSRDRGPETAVDIVGTCQGPAALHGGTVLGGQRGSRGRGLQEAHSGPCLQACRKGGRPVPGGGAGGARRREPDGRGGRGHIPSYCPALVRGALCRTPVGPRGGHRADREPLRPEARGWVRQPYCSGAEVV</sequence>
<reference evidence="2" key="1">
    <citation type="submission" date="2018-05" db="EMBL/GenBank/DDBJ databases">
        <authorList>
            <person name="Lanie J.A."/>
            <person name="Ng W.-L."/>
            <person name="Kazmierczak K.M."/>
            <person name="Andrzejewski T.M."/>
            <person name="Davidsen T.M."/>
            <person name="Wayne K.J."/>
            <person name="Tettelin H."/>
            <person name="Glass J.I."/>
            <person name="Rusch D."/>
            <person name="Podicherti R."/>
            <person name="Tsui H.-C.T."/>
            <person name="Winkler M.E."/>
        </authorList>
    </citation>
    <scope>NUCLEOTIDE SEQUENCE</scope>
</reference>
<feature type="region of interest" description="Disordered" evidence="1">
    <location>
        <begin position="1"/>
        <end position="43"/>
    </location>
</feature>
<proteinExistence type="predicted"/>
<feature type="non-terminal residue" evidence="2">
    <location>
        <position position="221"/>
    </location>
</feature>
<gene>
    <name evidence="2" type="ORF">METZ01_LOCUS78770</name>
</gene>